<evidence type="ECO:0000313" key="2">
    <source>
        <dbReference type="Proteomes" id="UP001225646"/>
    </source>
</evidence>
<dbReference type="RefSeq" id="WP_419151625.1">
    <property type="nucleotide sequence ID" value="NZ_JAUSTR010000002.1"/>
</dbReference>
<name>A0ABT9VMI2_9BACI</name>
<comment type="caution">
    <text evidence="1">The sequence shown here is derived from an EMBL/GenBank/DDBJ whole genome shotgun (WGS) entry which is preliminary data.</text>
</comment>
<accession>A0ABT9VMI2</accession>
<dbReference type="EMBL" id="JAUSTR010000002">
    <property type="protein sequence ID" value="MDQ0162094.1"/>
    <property type="molecule type" value="Genomic_DNA"/>
</dbReference>
<evidence type="ECO:0000313" key="1">
    <source>
        <dbReference type="EMBL" id="MDQ0162094.1"/>
    </source>
</evidence>
<gene>
    <name evidence="1" type="ORF">J2S06_001168</name>
</gene>
<dbReference type="Proteomes" id="UP001225646">
    <property type="component" value="Unassembled WGS sequence"/>
</dbReference>
<organism evidence="1 2">
    <name type="scientific">Aeribacillus alveayuensis</name>
    <dbReference type="NCBI Taxonomy" id="279215"/>
    <lineage>
        <taxon>Bacteria</taxon>
        <taxon>Bacillati</taxon>
        <taxon>Bacillota</taxon>
        <taxon>Bacilli</taxon>
        <taxon>Bacillales</taxon>
        <taxon>Bacillaceae</taxon>
        <taxon>Aeribacillus</taxon>
    </lineage>
</organism>
<evidence type="ECO:0008006" key="3">
    <source>
        <dbReference type="Google" id="ProtNLM"/>
    </source>
</evidence>
<proteinExistence type="predicted"/>
<keyword evidence="2" id="KW-1185">Reference proteome</keyword>
<protein>
    <recommendedName>
        <fullName evidence="3">Fur-regulated basic protein A</fullName>
    </recommendedName>
</protein>
<reference evidence="1 2" key="1">
    <citation type="submission" date="2023-07" db="EMBL/GenBank/DDBJ databases">
        <title>Genomic Encyclopedia of Type Strains, Phase IV (KMG-IV): sequencing the most valuable type-strain genomes for metagenomic binning, comparative biology and taxonomic classification.</title>
        <authorList>
            <person name="Goeker M."/>
        </authorList>
    </citation>
    <scope>NUCLEOTIDE SEQUENCE [LARGE SCALE GENOMIC DNA]</scope>
    <source>
        <strain evidence="1 2">DSM 19092</strain>
    </source>
</reference>
<sequence>MIALKKYFLSEKEREQYEQKLLEAYPQFMEKIYHLDDEELLEQYKRLEHS</sequence>